<accession>A0A813ERW7</accession>
<name>A0A813ERW7_POLGL</name>
<evidence type="ECO:0000256" key="3">
    <source>
        <dbReference type="PROSITE-ProRule" id="PRU00023"/>
    </source>
</evidence>
<dbReference type="PROSITE" id="PS50088">
    <property type="entry name" value="ANK_REPEAT"/>
    <property type="match status" value="4"/>
</dbReference>
<proteinExistence type="predicted"/>
<feature type="repeat" description="ANK" evidence="3">
    <location>
        <begin position="271"/>
        <end position="297"/>
    </location>
</feature>
<feature type="repeat" description="ANK" evidence="3">
    <location>
        <begin position="238"/>
        <end position="270"/>
    </location>
</feature>
<dbReference type="Pfam" id="PF12796">
    <property type="entry name" value="Ank_2"/>
    <property type="match status" value="2"/>
</dbReference>
<gene>
    <name evidence="5" type="ORF">PGLA1383_LOCUS22888</name>
</gene>
<dbReference type="PANTHER" id="PTHR24198:SF165">
    <property type="entry name" value="ANKYRIN REPEAT-CONTAINING PROTEIN-RELATED"/>
    <property type="match status" value="1"/>
</dbReference>
<evidence type="ECO:0000256" key="1">
    <source>
        <dbReference type="ARBA" id="ARBA00022737"/>
    </source>
</evidence>
<dbReference type="PANTHER" id="PTHR24198">
    <property type="entry name" value="ANKYRIN REPEAT AND PROTEIN KINASE DOMAIN-CONTAINING PROTEIN"/>
    <property type="match status" value="1"/>
</dbReference>
<dbReference type="SUPFAM" id="SSF48403">
    <property type="entry name" value="Ankyrin repeat"/>
    <property type="match status" value="1"/>
</dbReference>
<comment type="caution">
    <text evidence="5">The sequence shown here is derived from an EMBL/GenBank/DDBJ whole genome shotgun (WGS) entry which is preliminary data.</text>
</comment>
<keyword evidence="1" id="KW-0677">Repeat</keyword>
<organism evidence="5 6">
    <name type="scientific">Polarella glacialis</name>
    <name type="common">Dinoflagellate</name>
    <dbReference type="NCBI Taxonomy" id="89957"/>
    <lineage>
        <taxon>Eukaryota</taxon>
        <taxon>Sar</taxon>
        <taxon>Alveolata</taxon>
        <taxon>Dinophyceae</taxon>
        <taxon>Suessiales</taxon>
        <taxon>Suessiaceae</taxon>
        <taxon>Polarella</taxon>
    </lineage>
</organism>
<feature type="non-terminal residue" evidence="5">
    <location>
        <position position="1"/>
    </location>
</feature>
<dbReference type="SMART" id="SM00248">
    <property type="entry name" value="ANK"/>
    <property type="match status" value="5"/>
</dbReference>
<sequence length="297" mass="31400">NALLQPRRKLGGGDIELLHSQQDLVFKLILNGDLKTAQGMVLAGAEVNSFKDPVGRTTLHAAVAVEAVGLCRLLVTNRADVNAVDLQLRSVLHWASESGHHGLLKLFIEAKADLNALDAKMESPACLAAGSGHLGALRALLAAGASPDAPEVDVSRPGTAEFGASADELLGPAPSPRVPKSPGKSQGLVRRSFTAASEVQPLLAPTPPLIRALQRDAVHSIVDELLKARANVAAVDLRNNTALHVACQARNVAAVRLLLDRKADVNAQNMELRTSLHYAAAIGESRIIKQLLDYKAE</sequence>
<dbReference type="OrthoDB" id="10264606at2759"/>
<dbReference type="Gene3D" id="1.25.40.20">
    <property type="entry name" value="Ankyrin repeat-containing domain"/>
    <property type="match status" value="2"/>
</dbReference>
<evidence type="ECO:0000313" key="5">
    <source>
        <dbReference type="EMBL" id="CAE8604741.1"/>
    </source>
</evidence>
<dbReference type="AlphaFoldDB" id="A0A813ERW7"/>
<dbReference type="OMA" id="ACEENFI"/>
<dbReference type="EMBL" id="CAJNNV010016877">
    <property type="protein sequence ID" value="CAE8604741.1"/>
    <property type="molecule type" value="Genomic_DNA"/>
</dbReference>
<keyword evidence="2 3" id="KW-0040">ANK repeat</keyword>
<keyword evidence="6" id="KW-1185">Reference proteome</keyword>
<dbReference type="Proteomes" id="UP000654075">
    <property type="component" value="Unassembled WGS sequence"/>
</dbReference>
<feature type="non-terminal residue" evidence="5">
    <location>
        <position position="297"/>
    </location>
</feature>
<dbReference type="InterPro" id="IPR002110">
    <property type="entry name" value="Ankyrin_rpt"/>
</dbReference>
<dbReference type="InterPro" id="IPR036770">
    <property type="entry name" value="Ankyrin_rpt-contain_sf"/>
</dbReference>
<feature type="repeat" description="ANK" evidence="3">
    <location>
        <begin position="87"/>
        <end position="119"/>
    </location>
</feature>
<feature type="region of interest" description="Disordered" evidence="4">
    <location>
        <begin position="165"/>
        <end position="186"/>
    </location>
</feature>
<evidence type="ECO:0000256" key="2">
    <source>
        <dbReference type="ARBA" id="ARBA00023043"/>
    </source>
</evidence>
<evidence type="ECO:0000256" key="4">
    <source>
        <dbReference type="SAM" id="MobiDB-lite"/>
    </source>
</evidence>
<dbReference type="PROSITE" id="PS50297">
    <property type="entry name" value="ANK_REP_REGION"/>
    <property type="match status" value="4"/>
</dbReference>
<protein>
    <submittedName>
        <fullName evidence="5">Uncharacterized protein</fullName>
    </submittedName>
</protein>
<feature type="repeat" description="ANK" evidence="3">
    <location>
        <begin position="54"/>
        <end position="86"/>
    </location>
</feature>
<reference evidence="5" key="1">
    <citation type="submission" date="2021-02" db="EMBL/GenBank/DDBJ databases">
        <authorList>
            <person name="Dougan E. K."/>
            <person name="Rhodes N."/>
            <person name="Thang M."/>
            <person name="Chan C."/>
        </authorList>
    </citation>
    <scope>NUCLEOTIDE SEQUENCE</scope>
</reference>
<evidence type="ECO:0000313" key="6">
    <source>
        <dbReference type="Proteomes" id="UP000654075"/>
    </source>
</evidence>